<keyword evidence="3" id="KW-1185">Reference proteome</keyword>
<dbReference type="Pfam" id="PF09600">
    <property type="entry name" value="Cyd_oper_YbgE"/>
    <property type="match status" value="1"/>
</dbReference>
<protein>
    <recommendedName>
        <fullName evidence="4">Cyd operon protein YbgE</fullName>
    </recommendedName>
</protein>
<evidence type="ECO:0000256" key="1">
    <source>
        <dbReference type="SAM" id="Phobius"/>
    </source>
</evidence>
<keyword evidence="1" id="KW-0812">Transmembrane</keyword>
<proteinExistence type="predicted"/>
<reference evidence="2 3" key="1">
    <citation type="submission" date="2018-06" db="EMBL/GenBank/DDBJ databases">
        <title>Azoarcus communis strain SWub3 genome.</title>
        <authorList>
            <person name="Zorraquino Salvo V."/>
            <person name="Toubiana D."/>
            <person name="Blumwald E."/>
        </authorList>
    </citation>
    <scope>NUCLEOTIDE SEQUENCE [LARGE SCALE GENOMIC DNA]</scope>
    <source>
        <strain evidence="2 3">SWub3</strain>
    </source>
</reference>
<dbReference type="OrthoDB" id="5298003at2"/>
<feature type="transmembrane region" description="Helical" evidence="1">
    <location>
        <begin position="75"/>
        <end position="94"/>
    </location>
</feature>
<dbReference type="InterPro" id="IPR011846">
    <property type="entry name" value="Cyd_oper_YbgE"/>
</dbReference>
<evidence type="ECO:0000313" key="3">
    <source>
        <dbReference type="Proteomes" id="UP000248259"/>
    </source>
</evidence>
<dbReference type="Proteomes" id="UP000248259">
    <property type="component" value="Unassembled WGS sequence"/>
</dbReference>
<dbReference type="RefSeq" id="WP_110523845.1">
    <property type="nucleotide sequence ID" value="NZ_QKOE01000004.1"/>
</dbReference>
<dbReference type="AlphaFoldDB" id="A0A323UYB4"/>
<organism evidence="2 3">
    <name type="scientific">Parazoarcus communis SWub3 = DSM 12120</name>
    <dbReference type="NCBI Taxonomy" id="1121029"/>
    <lineage>
        <taxon>Bacteria</taxon>
        <taxon>Pseudomonadati</taxon>
        <taxon>Pseudomonadota</taxon>
        <taxon>Betaproteobacteria</taxon>
        <taxon>Rhodocyclales</taxon>
        <taxon>Zoogloeaceae</taxon>
        <taxon>Parazoarcus</taxon>
    </lineage>
</organism>
<accession>A0A323UYB4</accession>
<sequence length="96" mass="9981">MSSTATPAAPAGRLRPGLLALAIMIMLGTSIYPNVLASAAGAADHWAATALFWAMSTGFISGVGFRPRHVVWRTLFSPASCLLALTAGLARLWLIG</sequence>
<keyword evidence="1" id="KW-1133">Transmembrane helix</keyword>
<keyword evidence="1" id="KW-0472">Membrane</keyword>
<feature type="transmembrane region" description="Helical" evidence="1">
    <location>
        <begin position="46"/>
        <end position="63"/>
    </location>
</feature>
<feature type="transmembrane region" description="Helical" evidence="1">
    <location>
        <begin position="18"/>
        <end position="40"/>
    </location>
</feature>
<evidence type="ECO:0000313" key="2">
    <source>
        <dbReference type="EMBL" id="PZA17201.1"/>
    </source>
</evidence>
<name>A0A323UYB4_9RHOO</name>
<evidence type="ECO:0008006" key="4">
    <source>
        <dbReference type="Google" id="ProtNLM"/>
    </source>
</evidence>
<comment type="caution">
    <text evidence="2">The sequence shown here is derived from an EMBL/GenBank/DDBJ whole genome shotgun (WGS) entry which is preliminary data.</text>
</comment>
<dbReference type="EMBL" id="QKOE01000004">
    <property type="protein sequence ID" value="PZA17201.1"/>
    <property type="molecule type" value="Genomic_DNA"/>
</dbReference>
<gene>
    <name evidence="2" type="ORF">DNK49_08180</name>
</gene>